<dbReference type="Proteomes" id="UP000728185">
    <property type="component" value="Unassembled WGS sequence"/>
</dbReference>
<evidence type="ECO:0000313" key="3">
    <source>
        <dbReference type="Proteomes" id="UP000728185"/>
    </source>
</evidence>
<reference evidence="2" key="1">
    <citation type="submission" date="2019-05" db="EMBL/GenBank/DDBJ databases">
        <title>Annotation for the trematode Fasciolopsis buski.</title>
        <authorList>
            <person name="Choi Y.-J."/>
        </authorList>
    </citation>
    <scope>NUCLEOTIDE SEQUENCE</scope>
    <source>
        <strain evidence="2">HT</strain>
        <tissue evidence="2">Whole worm</tissue>
    </source>
</reference>
<feature type="non-terminal residue" evidence="2">
    <location>
        <position position="190"/>
    </location>
</feature>
<accession>A0A8E0RPJ9</accession>
<keyword evidence="3" id="KW-1185">Reference proteome</keyword>
<dbReference type="EMBL" id="LUCM01011039">
    <property type="protein sequence ID" value="KAA0184558.1"/>
    <property type="molecule type" value="Genomic_DNA"/>
</dbReference>
<keyword evidence="1" id="KW-1133">Transmembrane helix</keyword>
<dbReference type="SUPFAM" id="SSF57196">
    <property type="entry name" value="EGF/Laminin"/>
    <property type="match status" value="1"/>
</dbReference>
<dbReference type="AlphaFoldDB" id="A0A8E0RPJ9"/>
<evidence type="ECO:0000313" key="2">
    <source>
        <dbReference type="EMBL" id="KAA0184558.1"/>
    </source>
</evidence>
<name>A0A8E0RPJ9_9TREM</name>
<keyword evidence="1" id="KW-0472">Membrane</keyword>
<dbReference type="CDD" id="cd00053">
    <property type="entry name" value="EGF"/>
    <property type="match status" value="1"/>
</dbReference>
<protein>
    <recommendedName>
        <fullName evidence="4">EGF-like domain-containing protein</fullName>
    </recommendedName>
</protein>
<keyword evidence="1" id="KW-0812">Transmembrane</keyword>
<sequence>KALKFSPNSWLSEPICVVLQFSSLSTRRKRWISRQKRVTTPGVLSITTLTFPDSTANDVDANAFAALMNNGISQLSADEKSLIVGSIQVSKTLVIATCETSASTCSYHATCTNVLTGYRCTCNAFFIERKDTTPGTICDLHPGTIAFIVIGSLFVIALIAVLVYAIVRYSRKQPICPLCPMDDGVLFEVK</sequence>
<evidence type="ECO:0008006" key="4">
    <source>
        <dbReference type="Google" id="ProtNLM"/>
    </source>
</evidence>
<comment type="caution">
    <text evidence="2">The sequence shown here is derived from an EMBL/GenBank/DDBJ whole genome shotgun (WGS) entry which is preliminary data.</text>
</comment>
<dbReference type="OrthoDB" id="10378692at2759"/>
<organism evidence="2 3">
    <name type="scientific">Fasciolopsis buskii</name>
    <dbReference type="NCBI Taxonomy" id="27845"/>
    <lineage>
        <taxon>Eukaryota</taxon>
        <taxon>Metazoa</taxon>
        <taxon>Spiralia</taxon>
        <taxon>Lophotrochozoa</taxon>
        <taxon>Platyhelminthes</taxon>
        <taxon>Trematoda</taxon>
        <taxon>Digenea</taxon>
        <taxon>Plagiorchiida</taxon>
        <taxon>Echinostomata</taxon>
        <taxon>Echinostomatoidea</taxon>
        <taxon>Fasciolidae</taxon>
        <taxon>Fasciolopsis</taxon>
    </lineage>
</organism>
<gene>
    <name evidence="2" type="ORF">FBUS_06137</name>
</gene>
<evidence type="ECO:0000256" key="1">
    <source>
        <dbReference type="SAM" id="Phobius"/>
    </source>
</evidence>
<proteinExistence type="predicted"/>
<feature type="transmembrane region" description="Helical" evidence="1">
    <location>
        <begin position="145"/>
        <end position="167"/>
    </location>
</feature>